<proteinExistence type="predicted"/>
<keyword evidence="1" id="KW-0812">Transmembrane</keyword>
<organism evidence="2 3">
    <name type="scientific">Candidatus Gottesmanbacteria bacterium RIFCSPHIGHO2_01_FULL_40_15</name>
    <dbReference type="NCBI Taxonomy" id="1798376"/>
    <lineage>
        <taxon>Bacteria</taxon>
        <taxon>Candidatus Gottesmaniibacteriota</taxon>
    </lineage>
</organism>
<keyword evidence="1" id="KW-0472">Membrane</keyword>
<accession>A0A1F5Z0J9</accession>
<keyword evidence="1" id="KW-1133">Transmembrane helix</keyword>
<name>A0A1F5Z0J9_9BACT</name>
<dbReference type="Proteomes" id="UP000177354">
    <property type="component" value="Unassembled WGS sequence"/>
</dbReference>
<dbReference type="EMBL" id="MFJF01000023">
    <property type="protein sequence ID" value="OGG05854.1"/>
    <property type="molecule type" value="Genomic_DNA"/>
</dbReference>
<feature type="transmembrane region" description="Helical" evidence="1">
    <location>
        <begin position="162"/>
        <end position="183"/>
    </location>
</feature>
<dbReference type="AlphaFoldDB" id="A0A1F5Z0J9"/>
<reference evidence="2 3" key="1">
    <citation type="journal article" date="2016" name="Nat. Commun.">
        <title>Thousands of microbial genomes shed light on interconnected biogeochemical processes in an aquifer system.</title>
        <authorList>
            <person name="Anantharaman K."/>
            <person name="Brown C.T."/>
            <person name="Hug L.A."/>
            <person name="Sharon I."/>
            <person name="Castelle C.J."/>
            <person name="Probst A.J."/>
            <person name="Thomas B.C."/>
            <person name="Singh A."/>
            <person name="Wilkins M.J."/>
            <person name="Karaoz U."/>
            <person name="Brodie E.L."/>
            <person name="Williams K.H."/>
            <person name="Hubbard S.S."/>
            <person name="Banfield J.F."/>
        </authorList>
    </citation>
    <scope>NUCLEOTIDE SEQUENCE [LARGE SCALE GENOMIC DNA]</scope>
</reference>
<comment type="caution">
    <text evidence="2">The sequence shown here is derived from an EMBL/GenBank/DDBJ whole genome shotgun (WGS) entry which is preliminary data.</text>
</comment>
<evidence type="ECO:0000313" key="3">
    <source>
        <dbReference type="Proteomes" id="UP000177354"/>
    </source>
</evidence>
<gene>
    <name evidence="2" type="ORF">A2777_03780</name>
</gene>
<sequence length="187" mass="20498">MKNKIIGIALGFGVGTFLFAGTSLAASYDINPWNELDELISPVTVSISEDRSELTEGYYWGVSFISDAQNIYDRRKCTLIEFPANPFSPVTNDITFTGLFGSYTVLNLHIDESLKGCESGTPQELVLLDDSFTYTITNAIIGGSEGVLLAGINNLSGSIKGFLLIILPVFIILGFLWFGYLFLQSRK</sequence>
<protein>
    <submittedName>
        <fullName evidence="2">Uncharacterized protein</fullName>
    </submittedName>
</protein>
<evidence type="ECO:0000256" key="1">
    <source>
        <dbReference type="SAM" id="Phobius"/>
    </source>
</evidence>
<evidence type="ECO:0000313" key="2">
    <source>
        <dbReference type="EMBL" id="OGG05854.1"/>
    </source>
</evidence>